<name>U5EKN8_9DIPT</name>
<dbReference type="Gene3D" id="2.60.40.1760">
    <property type="entry name" value="glycosyl hydrolase (family 31)"/>
    <property type="match status" value="1"/>
</dbReference>
<dbReference type="Pfam" id="PF13802">
    <property type="entry name" value="Gal_mutarotas_2"/>
    <property type="match status" value="1"/>
</dbReference>
<dbReference type="SUPFAM" id="SSF51011">
    <property type="entry name" value="Glycosyl hydrolase domain"/>
    <property type="match status" value="1"/>
</dbReference>
<dbReference type="GO" id="GO:0005783">
    <property type="term" value="C:endoplasmic reticulum"/>
    <property type="evidence" value="ECO:0007669"/>
    <property type="project" value="UniProtKB-SubCell"/>
</dbReference>
<evidence type="ECO:0000256" key="5">
    <source>
        <dbReference type="ARBA" id="ARBA00022801"/>
    </source>
</evidence>
<dbReference type="AlphaFoldDB" id="U5EKN8"/>
<evidence type="ECO:0000256" key="12">
    <source>
        <dbReference type="SAM" id="SignalP"/>
    </source>
</evidence>
<reference evidence="16" key="1">
    <citation type="journal article" date="2014" name="Insect Biochem. Mol. Biol.">
        <title>An insight into the sialome of the frog biting fly, Corethrella appendiculata.</title>
        <authorList>
            <person name="Ribeiro J.M.C."/>
            <person name="Chagas A.C."/>
            <person name="Pham V.M."/>
            <person name="Lounibos L.P."/>
            <person name="Calvo E."/>
        </authorList>
    </citation>
    <scope>NUCLEOTIDE SEQUENCE</scope>
    <source>
        <tissue evidence="16">Salivary glands</tissue>
    </source>
</reference>
<dbReference type="GO" id="GO:0006491">
    <property type="term" value="P:N-glycan processing"/>
    <property type="evidence" value="ECO:0007669"/>
    <property type="project" value="TreeGrafter"/>
</dbReference>
<dbReference type="FunFam" id="2.60.40.1180:FF:000023">
    <property type="entry name" value="neutral alpha-glucosidase AB isoform X2"/>
    <property type="match status" value="1"/>
</dbReference>
<evidence type="ECO:0000256" key="4">
    <source>
        <dbReference type="ARBA" id="ARBA00022729"/>
    </source>
</evidence>
<organism evidence="16">
    <name type="scientific">Corethrella appendiculata</name>
    <dbReference type="NCBI Taxonomy" id="1370023"/>
    <lineage>
        <taxon>Eukaryota</taxon>
        <taxon>Metazoa</taxon>
        <taxon>Ecdysozoa</taxon>
        <taxon>Arthropoda</taxon>
        <taxon>Hexapoda</taxon>
        <taxon>Insecta</taxon>
        <taxon>Pterygota</taxon>
        <taxon>Neoptera</taxon>
        <taxon>Endopterygota</taxon>
        <taxon>Diptera</taxon>
        <taxon>Nematocera</taxon>
        <taxon>Culicoidea</taxon>
        <taxon>Chaoboridae</taxon>
        <taxon>Corethrella</taxon>
    </lineage>
</organism>
<evidence type="ECO:0000256" key="2">
    <source>
        <dbReference type="ARBA" id="ARBA00004833"/>
    </source>
</evidence>
<dbReference type="Pfam" id="PF01055">
    <property type="entry name" value="Glyco_hydro_31_2nd"/>
    <property type="match status" value="1"/>
</dbReference>
<comment type="pathway">
    <text evidence="2">Glycan metabolism; N-glycan metabolism.</text>
</comment>
<dbReference type="InterPro" id="IPR000322">
    <property type="entry name" value="Glyco_hydro_31_TIM"/>
</dbReference>
<dbReference type="EMBL" id="GANO01001734">
    <property type="protein sequence ID" value="JAB58137.1"/>
    <property type="molecule type" value="mRNA"/>
</dbReference>
<dbReference type="InterPro" id="IPR011013">
    <property type="entry name" value="Gal_mutarotase_sf_dom"/>
</dbReference>
<dbReference type="InterPro" id="IPR048395">
    <property type="entry name" value="Glyco_hydro_31_C"/>
</dbReference>
<evidence type="ECO:0000256" key="8">
    <source>
        <dbReference type="ARBA" id="ARBA00023295"/>
    </source>
</evidence>
<keyword evidence="6" id="KW-0256">Endoplasmic reticulum</keyword>
<dbReference type="Pfam" id="PF21365">
    <property type="entry name" value="Glyco_hydro_31_3rd"/>
    <property type="match status" value="1"/>
</dbReference>
<feature type="domain" description="Glycoside hydrolase family 31 TIM barrel" evidence="13">
    <location>
        <begin position="366"/>
        <end position="693"/>
    </location>
</feature>
<dbReference type="Gene3D" id="2.60.40.1180">
    <property type="entry name" value="Golgi alpha-mannosidase II"/>
    <property type="match status" value="2"/>
</dbReference>
<comment type="subcellular location">
    <subcellularLocation>
        <location evidence="1">Endoplasmic reticulum</location>
    </subcellularLocation>
</comment>
<sequence length="926" mass="106286">MMVKFRLSIFLLIFFLSFHQIQSVDHNNFKTCEQSSFCRRLRKTSPAGDSHFELKPNTLNTFKNHVTIELENTENQHLFVLKLEAVKGNVFHIEVDEKTPLKTRYRVVDALKGPLALEAIKVDEKTADKVVISSGGNKVVLYAKPFKADFYNGEKILVTANAKGLMEFEELRTKPEPQQASEDNPDGEAQQDVAQPSIDPGAWEENFKSHHDSKPNGPEALSLDFTFPYADVLFGIPEHADSFILKHTVGGNSDPYRLYNLDVFEYELDSRMALYGAVPVVYGHGSEYTAGVYWQNAAETWVDIFNPNLETNVVSSIVNFVAGSRKTEPPTANFISESGIMDAFILLGPTPIDSFKQFTDLTGVGPLPQMFAIAYHQCRWNYNDEQDVAQVHAKFDEHDIPMDTMWLDIEYTDAKKYFTWDSHKFPHPLEMIANLTAKGRHLTIIIDPHIKRDGGYFFHNDCTDRGYYTKNKDGNDYEGWCWPGAASYPDLFNPEVRKYFADQYLVENFKESTVDLGLWNDMNEPSVFNGPEVTMLKDNLHFGGWEHRDIHNLYGHMHIMSSFDGLTRRAAGKLRPFILTRSHFAGSQRFAAVWTGDNTADWGHLRASIKMCLSLSVAGISFCGADVGGFFGNPDAELFSRWYQTAAFQPFFRSHAHIDTKRREPWLFPEDTKQVIRNAIRKRYSYLPFWYTLFYEHERSGHPIMRPLLAHYPTDKEAFTLDNEYLLGDELLVRPVLDEKANKVDVYFPAKADKDYDFWYDIDDYRRIEKHGYETITVDANKIPVYQRGGTIVPKKERIRRASTLMHSDPFTLIVCLNKLNRAKGTLYIDDELGYEYRNGKYLYLDFEFKDDVLSVHKIDESASYPTKTWLERVVIAGLAKQPKSATLHLSSGKSSPLEVYKDGNTFVVRKPGISMLEKWSIKLNY</sequence>
<protein>
    <recommendedName>
        <fullName evidence="9">Glucosidase II subunit alpha</fullName>
    </recommendedName>
</protein>
<feature type="region of interest" description="Disordered" evidence="11">
    <location>
        <begin position="173"/>
        <end position="215"/>
    </location>
</feature>
<evidence type="ECO:0000256" key="6">
    <source>
        <dbReference type="ARBA" id="ARBA00022824"/>
    </source>
</evidence>
<dbReference type="PROSITE" id="PS00129">
    <property type="entry name" value="GLYCOSYL_HYDROL_F31_1"/>
    <property type="match status" value="1"/>
</dbReference>
<dbReference type="GO" id="GO:0090599">
    <property type="term" value="F:alpha-glucosidase activity"/>
    <property type="evidence" value="ECO:0007669"/>
    <property type="project" value="UniProtKB-ARBA"/>
</dbReference>
<feature type="signal peptide" evidence="12">
    <location>
        <begin position="1"/>
        <end position="23"/>
    </location>
</feature>
<evidence type="ECO:0000313" key="16">
    <source>
        <dbReference type="EMBL" id="JAB58137.1"/>
    </source>
</evidence>
<dbReference type="CDD" id="cd14752">
    <property type="entry name" value="GH31_N"/>
    <property type="match status" value="1"/>
</dbReference>
<comment type="similarity">
    <text evidence="3 10">Belongs to the glycosyl hydrolase 31 family.</text>
</comment>
<dbReference type="PANTHER" id="PTHR22762">
    <property type="entry name" value="ALPHA-GLUCOSIDASE"/>
    <property type="match status" value="1"/>
</dbReference>
<keyword evidence="5 10" id="KW-0378">Hydrolase</keyword>
<dbReference type="CDD" id="cd06603">
    <property type="entry name" value="GH31_GANC_GANAB_alpha"/>
    <property type="match status" value="1"/>
</dbReference>
<feature type="domain" description="Glycosyl hydrolase family 31 C-terminal" evidence="15">
    <location>
        <begin position="701"/>
        <end position="793"/>
    </location>
</feature>
<evidence type="ECO:0000256" key="3">
    <source>
        <dbReference type="ARBA" id="ARBA00007806"/>
    </source>
</evidence>
<evidence type="ECO:0000259" key="15">
    <source>
        <dbReference type="Pfam" id="PF21365"/>
    </source>
</evidence>
<accession>U5EKN8</accession>
<evidence type="ECO:0000256" key="10">
    <source>
        <dbReference type="RuleBase" id="RU361185"/>
    </source>
</evidence>
<dbReference type="PANTHER" id="PTHR22762:SF54">
    <property type="entry name" value="BCDNA.GH04962"/>
    <property type="match status" value="1"/>
</dbReference>
<proteinExistence type="evidence at transcript level"/>
<dbReference type="GO" id="GO:0005975">
    <property type="term" value="P:carbohydrate metabolic process"/>
    <property type="evidence" value="ECO:0007669"/>
    <property type="project" value="InterPro"/>
</dbReference>
<feature type="compositionally biased region" description="Basic and acidic residues" evidence="11">
    <location>
        <begin position="205"/>
        <end position="214"/>
    </location>
</feature>
<keyword evidence="4 12" id="KW-0732">Signal</keyword>
<dbReference type="SUPFAM" id="SSF51445">
    <property type="entry name" value="(Trans)glycosidases"/>
    <property type="match status" value="1"/>
</dbReference>
<feature type="domain" description="Glycoside hydrolase family 31 N-terminal" evidence="14">
    <location>
        <begin position="81"/>
        <end position="303"/>
    </location>
</feature>
<dbReference type="InterPro" id="IPR013780">
    <property type="entry name" value="Glyco_hydro_b"/>
</dbReference>
<dbReference type="SUPFAM" id="SSF74650">
    <property type="entry name" value="Galactose mutarotase-like"/>
    <property type="match status" value="1"/>
</dbReference>
<dbReference type="FunFam" id="3.20.20.80:FF:000046">
    <property type="entry name" value="Glucosidase alpha, neutral C"/>
    <property type="match status" value="1"/>
</dbReference>
<dbReference type="InterPro" id="IPR017853">
    <property type="entry name" value="GH"/>
</dbReference>
<dbReference type="InterPro" id="IPR025887">
    <property type="entry name" value="Glyco_hydro_31_N_dom"/>
</dbReference>
<dbReference type="Gene3D" id="3.20.20.80">
    <property type="entry name" value="Glycosidases"/>
    <property type="match status" value="1"/>
</dbReference>
<dbReference type="GO" id="GO:0030246">
    <property type="term" value="F:carbohydrate binding"/>
    <property type="evidence" value="ECO:0007669"/>
    <property type="project" value="InterPro"/>
</dbReference>
<evidence type="ECO:0000259" key="13">
    <source>
        <dbReference type="Pfam" id="PF01055"/>
    </source>
</evidence>
<dbReference type="FunFam" id="3.20.20.80:FF:000039">
    <property type="entry name" value="Glucosidase, alpha neutral C"/>
    <property type="match status" value="1"/>
</dbReference>
<evidence type="ECO:0000256" key="1">
    <source>
        <dbReference type="ARBA" id="ARBA00004240"/>
    </source>
</evidence>
<evidence type="ECO:0000259" key="14">
    <source>
        <dbReference type="Pfam" id="PF13802"/>
    </source>
</evidence>
<evidence type="ECO:0000256" key="9">
    <source>
        <dbReference type="ARBA" id="ARBA00042895"/>
    </source>
</evidence>
<keyword evidence="7" id="KW-0325">Glycoprotein</keyword>
<dbReference type="InterPro" id="IPR030458">
    <property type="entry name" value="Glyco_hydro_31_AS"/>
</dbReference>
<evidence type="ECO:0000256" key="11">
    <source>
        <dbReference type="SAM" id="MobiDB-lite"/>
    </source>
</evidence>
<keyword evidence="8 10" id="KW-0326">Glycosidase</keyword>
<feature type="chain" id="PRO_5004659405" description="Glucosidase II subunit alpha" evidence="12">
    <location>
        <begin position="24"/>
        <end position="926"/>
    </location>
</feature>
<evidence type="ECO:0000256" key="7">
    <source>
        <dbReference type="ARBA" id="ARBA00023180"/>
    </source>
</evidence>